<reference evidence="2" key="1">
    <citation type="submission" date="2014-11" db="EMBL/GenBank/DDBJ databases">
        <authorList>
            <person name="Amaro Gonzalez C."/>
        </authorList>
    </citation>
    <scope>NUCLEOTIDE SEQUENCE</scope>
</reference>
<keyword evidence="1" id="KW-1133">Transmembrane helix</keyword>
<organism evidence="2">
    <name type="scientific">Anguilla anguilla</name>
    <name type="common">European freshwater eel</name>
    <name type="synonym">Muraena anguilla</name>
    <dbReference type="NCBI Taxonomy" id="7936"/>
    <lineage>
        <taxon>Eukaryota</taxon>
        <taxon>Metazoa</taxon>
        <taxon>Chordata</taxon>
        <taxon>Craniata</taxon>
        <taxon>Vertebrata</taxon>
        <taxon>Euteleostomi</taxon>
        <taxon>Actinopterygii</taxon>
        <taxon>Neopterygii</taxon>
        <taxon>Teleostei</taxon>
        <taxon>Anguilliformes</taxon>
        <taxon>Anguillidae</taxon>
        <taxon>Anguilla</taxon>
    </lineage>
</organism>
<proteinExistence type="predicted"/>
<keyword evidence="1" id="KW-0812">Transmembrane</keyword>
<name>A0A0E9RUN8_ANGAN</name>
<reference evidence="2" key="2">
    <citation type="journal article" date="2015" name="Fish Shellfish Immunol.">
        <title>Early steps in the European eel (Anguilla anguilla)-Vibrio vulnificus interaction in the gills: Role of the RtxA13 toxin.</title>
        <authorList>
            <person name="Callol A."/>
            <person name="Pajuelo D."/>
            <person name="Ebbesson L."/>
            <person name="Teles M."/>
            <person name="MacKenzie S."/>
            <person name="Amaro C."/>
        </authorList>
    </citation>
    <scope>NUCLEOTIDE SEQUENCE</scope>
</reference>
<feature type="transmembrane region" description="Helical" evidence="1">
    <location>
        <begin position="38"/>
        <end position="56"/>
    </location>
</feature>
<accession>A0A0E9RUN8</accession>
<dbReference type="AlphaFoldDB" id="A0A0E9RUN8"/>
<keyword evidence="1" id="KW-0472">Membrane</keyword>
<sequence>MFRKQALFVLFRRQYVSMSHITKALRSQRMFKRNNGRVYTGCPICSALYTGILYIYCEL</sequence>
<dbReference type="EMBL" id="GBXM01076357">
    <property type="protein sequence ID" value="JAH32220.1"/>
    <property type="molecule type" value="Transcribed_RNA"/>
</dbReference>
<protein>
    <submittedName>
        <fullName evidence="2">Uncharacterized protein</fullName>
    </submittedName>
</protein>
<evidence type="ECO:0000313" key="2">
    <source>
        <dbReference type="EMBL" id="JAH32220.1"/>
    </source>
</evidence>
<evidence type="ECO:0000256" key="1">
    <source>
        <dbReference type="SAM" id="Phobius"/>
    </source>
</evidence>